<feature type="transmembrane region" description="Helical" evidence="7">
    <location>
        <begin position="134"/>
        <end position="152"/>
    </location>
</feature>
<comment type="similarity">
    <text evidence="2">Belongs to the nucleobase:cation symporter-2 (NCS2) (TC 2.A.40) family. Azg-like subfamily.</text>
</comment>
<feature type="transmembrane region" description="Helical" evidence="7">
    <location>
        <begin position="314"/>
        <end position="332"/>
    </location>
</feature>
<feature type="transmembrane region" description="Helical" evidence="7">
    <location>
        <begin position="364"/>
        <end position="388"/>
    </location>
</feature>
<evidence type="ECO:0000256" key="2">
    <source>
        <dbReference type="ARBA" id="ARBA00005697"/>
    </source>
</evidence>
<comment type="subcellular location">
    <subcellularLocation>
        <location evidence="1">Endomembrane system</location>
        <topology evidence="1">Multi-pass membrane protein</topology>
    </subcellularLocation>
</comment>
<feature type="transmembrane region" description="Helical" evidence="7">
    <location>
        <begin position="197"/>
        <end position="215"/>
    </location>
</feature>
<gene>
    <name evidence="8" type="ORF">IAA20_02565</name>
</gene>
<dbReference type="InterPro" id="IPR006043">
    <property type="entry name" value="NCS2"/>
</dbReference>
<evidence type="ECO:0000256" key="6">
    <source>
        <dbReference type="ARBA" id="ARBA00023136"/>
    </source>
</evidence>
<keyword evidence="6 7" id="KW-0472">Membrane</keyword>
<dbReference type="Pfam" id="PF00860">
    <property type="entry name" value="Xan_ur_permease"/>
    <property type="match status" value="1"/>
</dbReference>
<dbReference type="AlphaFoldDB" id="A0A9D2F6E2"/>
<protein>
    <submittedName>
        <fullName evidence="8">NCS2 family permease</fullName>
    </submittedName>
</protein>
<dbReference type="EMBL" id="DXBN01000059">
    <property type="protein sequence ID" value="HIZ52808.1"/>
    <property type="molecule type" value="Genomic_DNA"/>
</dbReference>
<reference evidence="8" key="1">
    <citation type="journal article" date="2021" name="PeerJ">
        <title>Extensive microbial diversity within the chicken gut microbiome revealed by metagenomics and culture.</title>
        <authorList>
            <person name="Gilroy R."/>
            <person name="Ravi A."/>
            <person name="Getino M."/>
            <person name="Pursley I."/>
            <person name="Horton D.L."/>
            <person name="Alikhan N.F."/>
            <person name="Baker D."/>
            <person name="Gharbi K."/>
            <person name="Hall N."/>
            <person name="Watson M."/>
            <person name="Adriaenssens E.M."/>
            <person name="Foster-Nyarko E."/>
            <person name="Jarju S."/>
            <person name="Secka A."/>
            <person name="Antonio M."/>
            <person name="Oren A."/>
            <person name="Chaudhuri R.R."/>
            <person name="La Ragione R."/>
            <person name="Hildebrand F."/>
            <person name="Pallen M.J."/>
        </authorList>
    </citation>
    <scope>NUCLEOTIDE SEQUENCE</scope>
    <source>
        <strain evidence="8">CHK172-16539</strain>
    </source>
</reference>
<keyword evidence="4 7" id="KW-0812">Transmembrane</keyword>
<evidence type="ECO:0000256" key="4">
    <source>
        <dbReference type="ARBA" id="ARBA00022692"/>
    </source>
</evidence>
<evidence type="ECO:0000313" key="9">
    <source>
        <dbReference type="Proteomes" id="UP000824063"/>
    </source>
</evidence>
<evidence type="ECO:0000256" key="3">
    <source>
        <dbReference type="ARBA" id="ARBA00022448"/>
    </source>
</evidence>
<feature type="transmembrane region" description="Helical" evidence="7">
    <location>
        <begin position="400"/>
        <end position="427"/>
    </location>
</feature>
<reference evidence="8" key="2">
    <citation type="submission" date="2021-04" db="EMBL/GenBank/DDBJ databases">
        <authorList>
            <person name="Gilroy R."/>
        </authorList>
    </citation>
    <scope>NUCLEOTIDE SEQUENCE</scope>
    <source>
        <strain evidence="8">CHK172-16539</strain>
    </source>
</reference>
<feature type="transmembrane region" description="Helical" evidence="7">
    <location>
        <begin position="439"/>
        <end position="457"/>
    </location>
</feature>
<evidence type="ECO:0000256" key="7">
    <source>
        <dbReference type="SAM" id="Phobius"/>
    </source>
</evidence>
<feature type="transmembrane region" description="Helical" evidence="7">
    <location>
        <begin position="52"/>
        <end position="71"/>
    </location>
</feature>
<feature type="transmembrane region" description="Helical" evidence="7">
    <location>
        <begin position="103"/>
        <end position="122"/>
    </location>
</feature>
<dbReference type="InterPro" id="IPR045018">
    <property type="entry name" value="Azg-like"/>
</dbReference>
<dbReference type="GO" id="GO:0005886">
    <property type="term" value="C:plasma membrane"/>
    <property type="evidence" value="ECO:0007669"/>
    <property type="project" value="TreeGrafter"/>
</dbReference>
<dbReference type="PANTHER" id="PTHR43337">
    <property type="entry name" value="XANTHINE/URACIL PERMEASE C887.17-RELATED"/>
    <property type="match status" value="1"/>
</dbReference>
<dbReference type="Proteomes" id="UP000824063">
    <property type="component" value="Unassembled WGS sequence"/>
</dbReference>
<feature type="transmembrane region" description="Helical" evidence="7">
    <location>
        <begin position="338"/>
        <end position="357"/>
    </location>
</feature>
<feature type="transmembrane region" description="Helical" evidence="7">
    <location>
        <begin position="26"/>
        <end position="46"/>
    </location>
</feature>
<dbReference type="GO" id="GO:0005345">
    <property type="term" value="F:purine nucleobase transmembrane transporter activity"/>
    <property type="evidence" value="ECO:0007669"/>
    <property type="project" value="TreeGrafter"/>
</dbReference>
<dbReference type="PANTHER" id="PTHR43337:SF1">
    <property type="entry name" value="XANTHINE_URACIL PERMEASE C887.17-RELATED"/>
    <property type="match status" value="1"/>
</dbReference>
<evidence type="ECO:0000313" key="8">
    <source>
        <dbReference type="EMBL" id="HIZ52808.1"/>
    </source>
</evidence>
<proteinExistence type="inferred from homology"/>
<feature type="transmembrane region" description="Helical" evidence="7">
    <location>
        <begin position="270"/>
        <end position="293"/>
    </location>
</feature>
<name>A0A9D2F6E2_9ENTE</name>
<keyword evidence="3" id="KW-0813">Transport</keyword>
<feature type="transmembrane region" description="Helical" evidence="7">
    <location>
        <begin position="172"/>
        <end position="190"/>
    </location>
</feature>
<feature type="transmembrane region" description="Helical" evidence="7">
    <location>
        <begin position="78"/>
        <end position="97"/>
    </location>
</feature>
<sequence length="458" mass="49459">MKEKIDQYFGITKSGSTFKRELTGGLTAYLAMSYVIFVNPIILGQAGMPQDAVFMSTIISSAIAMLIMGLWARFPLGLAPCMSMNAFFAYSVVLQMGKTWQEALASVLVASILFLILALSGVRSKIISAIPVTVKQAGTVGLGIFIAFVSFKNSGIIVPDEGMFITFGGFDNPNVIIAFFGLLVAAFFLVRKNQYAVFLGMIGAAVCGLFIRFGASMDWFNLSETVIAGLPQLPAGSPVVIPVEPMQSMLNDTFLVAVKNLDKMLSLDSVVVILTFLFLDFFGTATTLSAAATQVSDIKSEKFEDNKRIYSADALGTFFGSLFGTSSLSTYIESVSGIIAGARTGLMSVVVAILFLMSAFFYPLLSLVTSAVTTPAMIVIGIFMMQNITKIHWDGGFEEIIPAFLTIVMMPLTGSIALGLVLGFLSYEICMIFANRTKEIPKVMHFITLISIAYLFTL</sequence>
<organism evidence="8 9">
    <name type="scientific">Candidatus Enterococcus avicola</name>
    <dbReference type="NCBI Taxonomy" id="2838561"/>
    <lineage>
        <taxon>Bacteria</taxon>
        <taxon>Bacillati</taxon>
        <taxon>Bacillota</taxon>
        <taxon>Bacilli</taxon>
        <taxon>Lactobacillales</taxon>
        <taxon>Enterococcaceae</taxon>
        <taxon>Enterococcus</taxon>
    </lineage>
</organism>
<evidence type="ECO:0000256" key="5">
    <source>
        <dbReference type="ARBA" id="ARBA00022989"/>
    </source>
</evidence>
<keyword evidence="5 7" id="KW-1133">Transmembrane helix</keyword>
<dbReference type="GO" id="GO:0012505">
    <property type="term" value="C:endomembrane system"/>
    <property type="evidence" value="ECO:0007669"/>
    <property type="project" value="UniProtKB-SubCell"/>
</dbReference>
<accession>A0A9D2F6E2</accession>
<evidence type="ECO:0000256" key="1">
    <source>
        <dbReference type="ARBA" id="ARBA00004127"/>
    </source>
</evidence>
<comment type="caution">
    <text evidence="8">The sequence shown here is derived from an EMBL/GenBank/DDBJ whole genome shotgun (WGS) entry which is preliminary data.</text>
</comment>